<protein>
    <submittedName>
        <fullName evidence="2">Uncharacterized protein</fullName>
    </submittedName>
</protein>
<proteinExistence type="predicted"/>
<dbReference type="AlphaFoldDB" id="A0A7J6QXB1"/>
<evidence type="ECO:0000313" key="2">
    <source>
        <dbReference type="EMBL" id="KAF4712963.1"/>
    </source>
</evidence>
<feature type="region of interest" description="Disordered" evidence="1">
    <location>
        <begin position="1"/>
        <end position="22"/>
    </location>
</feature>
<evidence type="ECO:0000256" key="1">
    <source>
        <dbReference type="SAM" id="MobiDB-lite"/>
    </source>
</evidence>
<dbReference type="SUPFAM" id="SSF56672">
    <property type="entry name" value="DNA/RNA polymerases"/>
    <property type="match status" value="1"/>
</dbReference>
<dbReference type="Proteomes" id="UP000574390">
    <property type="component" value="Unassembled WGS sequence"/>
</dbReference>
<feature type="non-terminal residue" evidence="2">
    <location>
        <position position="1"/>
    </location>
</feature>
<dbReference type="InterPro" id="IPR008042">
    <property type="entry name" value="Retrotrans_Pao"/>
</dbReference>
<dbReference type="EMBL" id="JABANM010026449">
    <property type="protein sequence ID" value="KAF4712963.1"/>
    <property type="molecule type" value="Genomic_DNA"/>
</dbReference>
<dbReference type="Pfam" id="PF05380">
    <property type="entry name" value="Peptidase_A17"/>
    <property type="match status" value="1"/>
</dbReference>
<accession>A0A7J6QXB1</accession>
<name>A0A7J6QXB1_PEROL</name>
<comment type="caution">
    <text evidence="2">The sequence shown here is derived from an EMBL/GenBank/DDBJ whole genome shotgun (WGS) entry which is preliminary data.</text>
</comment>
<feature type="non-terminal residue" evidence="2">
    <location>
        <position position="635"/>
    </location>
</feature>
<organism evidence="2 3">
    <name type="scientific">Perkinsus olseni</name>
    <name type="common">Perkinsus atlanticus</name>
    <dbReference type="NCBI Taxonomy" id="32597"/>
    <lineage>
        <taxon>Eukaryota</taxon>
        <taxon>Sar</taxon>
        <taxon>Alveolata</taxon>
        <taxon>Perkinsozoa</taxon>
        <taxon>Perkinsea</taxon>
        <taxon>Perkinsida</taxon>
        <taxon>Perkinsidae</taxon>
        <taxon>Perkinsus</taxon>
    </lineage>
</organism>
<reference evidence="2 3" key="1">
    <citation type="submission" date="2020-04" db="EMBL/GenBank/DDBJ databases">
        <title>Perkinsus olseni comparative genomics.</title>
        <authorList>
            <person name="Bogema D.R."/>
        </authorList>
    </citation>
    <scope>NUCLEOTIDE SEQUENCE [LARGE SCALE GENOMIC DNA]</scope>
    <source>
        <strain evidence="2">ATCC PRA-205</strain>
    </source>
</reference>
<sequence length="635" mass="71146">ESAPSKTGCRQPAPRGAIYDATWSEDPTGSLRAYKSLNPNCGIYPEICDGDLYDPAGPTSVPTIVRDDLPPQRAIEREWVEDELAPMGRARPQVPWKHPTSRPRYNYHMAAKRGLASIKAITGERMEMFHRALDSYISKGFCAIVKDNRLDQSKPTPSRCQSVWDQLAKGTPYCGSAVPLPEHFTASHLVYRDQHPTTPCRIVLDYREANLFSLRGGHPQNNLHGTLLLLRSSKYFVAGDLSKAFCRMQSNYSDIPYVGYTCIGPFTVLWARVGFGTRSAPNMLDSSVDDVTDEIYHLTQLVRETDGNAVELGLSVIEAAKIKDCLLYPSDKAFEYLSNGPPIPSGIKMLKFVDDIYALGSSVAEAQRNYGFVSYVLKGHDLPAEDLKKFENWLSQLEGGIERRGHLLGYDYLPSNDGLYPTMSADPSLEPLRPTSMTKRSASSALASLYDPLGLLIEHDILGRSIWRSICQETKEWDVTISHQLQQHVVRWTRESTRICTMVSTPRYLPYDSELILSTDASKDAWGADLRLKSHPDVRLSAKGGLYVTANLSWSIPRKELDALHRGLLWVRTLSAYLPMTTVYGKNQAPVNNLSPEVPIYPLVVAIDSELTVYRLRRPANDERLPSPEKRRLQA</sequence>
<evidence type="ECO:0000313" key="3">
    <source>
        <dbReference type="Proteomes" id="UP000574390"/>
    </source>
</evidence>
<dbReference type="InterPro" id="IPR043502">
    <property type="entry name" value="DNA/RNA_pol_sf"/>
</dbReference>
<gene>
    <name evidence="2" type="ORF">FOZ62_003457</name>
</gene>